<feature type="region of interest" description="Disordered" evidence="1">
    <location>
        <begin position="1"/>
        <end position="179"/>
    </location>
</feature>
<feature type="compositionally biased region" description="Basic and acidic residues" evidence="1">
    <location>
        <begin position="109"/>
        <end position="129"/>
    </location>
</feature>
<gene>
    <name evidence="2" type="ORF">OBBRIDRAFT_783688</name>
</gene>
<feature type="compositionally biased region" description="Polar residues" evidence="1">
    <location>
        <begin position="1"/>
        <end position="17"/>
    </location>
</feature>
<feature type="compositionally biased region" description="Basic and acidic residues" evidence="1">
    <location>
        <begin position="152"/>
        <end position="163"/>
    </location>
</feature>
<dbReference type="AlphaFoldDB" id="A0A8E2APV1"/>
<evidence type="ECO:0000313" key="3">
    <source>
        <dbReference type="Proteomes" id="UP000250043"/>
    </source>
</evidence>
<organism evidence="2 3">
    <name type="scientific">Obba rivulosa</name>
    <dbReference type="NCBI Taxonomy" id="1052685"/>
    <lineage>
        <taxon>Eukaryota</taxon>
        <taxon>Fungi</taxon>
        <taxon>Dikarya</taxon>
        <taxon>Basidiomycota</taxon>
        <taxon>Agaricomycotina</taxon>
        <taxon>Agaricomycetes</taxon>
        <taxon>Polyporales</taxon>
        <taxon>Gelatoporiaceae</taxon>
        <taxon>Obba</taxon>
    </lineage>
</organism>
<evidence type="ECO:0000313" key="2">
    <source>
        <dbReference type="EMBL" id="OCH86165.1"/>
    </source>
</evidence>
<keyword evidence="3" id="KW-1185">Reference proteome</keyword>
<protein>
    <submittedName>
        <fullName evidence="2">Uncharacterized protein</fullName>
    </submittedName>
</protein>
<dbReference type="EMBL" id="KV722541">
    <property type="protein sequence ID" value="OCH86165.1"/>
    <property type="molecule type" value="Genomic_DNA"/>
</dbReference>
<evidence type="ECO:0000256" key="1">
    <source>
        <dbReference type="SAM" id="MobiDB-lite"/>
    </source>
</evidence>
<name>A0A8E2APV1_9APHY</name>
<dbReference type="OrthoDB" id="3250036at2759"/>
<feature type="compositionally biased region" description="Polar residues" evidence="1">
    <location>
        <begin position="59"/>
        <end position="101"/>
    </location>
</feature>
<dbReference type="Proteomes" id="UP000250043">
    <property type="component" value="Unassembled WGS sequence"/>
</dbReference>
<reference evidence="2 3" key="1">
    <citation type="submission" date="2016-07" db="EMBL/GenBank/DDBJ databases">
        <title>Draft genome of the white-rot fungus Obba rivulosa 3A-2.</title>
        <authorList>
            <consortium name="DOE Joint Genome Institute"/>
            <person name="Miettinen O."/>
            <person name="Riley R."/>
            <person name="Acob R."/>
            <person name="Barry K."/>
            <person name="Cullen D."/>
            <person name="De Vries R."/>
            <person name="Hainaut M."/>
            <person name="Hatakka A."/>
            <person name="Henrissat B."/>
            <person name="Hilden K."/>
            <person name="Kuo R."/>
            <person name="Labutti K."/>
            <person name="Lipzen A."/>
            <person name="Makela M.R."/>
            <person name="Sandor L."/>
            <person name="Spatafora J.W."/>
            <person name="Grigoriev I.V."/>
            <person name="Hibbett D.S."/>
        </authorList>
    </citation>
    <scope>NUCLEOTIDE SEQUENCE [LARGE SCALE GENOMIC DNA]</scope>
    <source>
        <strain evidence="2 3">3A-2</strain>
    </source>
</reference>
<accession>A0A8E2APV1</accession>
<proteinExistence type="predicted"/>
<sequence length="179" mass="18701">MSTGSTGWRPSEVNDSANLPPGSNIDYRTANYALPGDSTSSGGYGSAKNPYSPAAQRGRMNTSQAGYNTGLINQSTIGGPTGQQSSQAGSNTGLIDQSTTGGSIGQELDDAKQGRDAESRQKFQHEAQRDFAQGLNPYGRNPDNTGQAEEMLADKYNDARGRQFESGGAASLENDAGVI</sequence>